<name>A0A7L4P813_9CREN</name>
<dbReference type="GeneID" id="5055704"/>
<proteinExistence type="predicted"/>
<gene>
    <name evidence="1" type="ORF">HC235_01255</name>
</gene>
<keyword evidence="2" id="KW-1185">Reference proteome</keyword>
<comment type="caution">
    <text evidence="1">The sequence shown here is derived from an EMBL/GenBank/DDBJ whole genome shotgun (WGS) entry which is preliminary data.</text>
</comment>
<accession>A0A7L4P813</accession>
<dbReference type="AlphaFoldDB" id="A0A7L4P813"/>
<dbReference type="Proteomes" id="UP000554766">
    <property type="component" value="Unassembled WGS sequence"/>
</dbReference>
<sequence>MICEMLTRGAMCSEAYRRGEAPLFFKKLGIPQGLPVGRCTEAEQAAAQLVDRLLIPYFEGREVRLSDDVLAALEGLSLSLVPLEAELSAYIPEDPVAVYASPCVFGLGLRKNIVVTGPPPLVRRLEAFLKPRREFVIFDEGGDEAVVKYGVEAAVGCLAKPPLPVKSYVITCLEHQWIGDLLAKALGLEPAREGAQVQLRNAGLLISHPKKKYSR</sequence>
<evidence type="ECO:0000313" key="1">
    <source>
        <dbReference type="EMBL" id="NYR14617.1"/>
    </source>
</evidence>
<reference evidence="1 2" key="1">
    <citation type="journal article" date="2020" name="Nat. Commun.">
        <title>The structures of two archaeal type IV pili illuminate evolutionary relationships.</title>
        <authorList>
            <person name="Wang F."/>
            <person name="Baquero D.P."/>
            <person name="Su Z."/>
            <person name="Beltran L.C."/>
            <person name="Prangishvili D."/>
            <person name="Krupovic M."/>
            <person name="Egelman E.H."/>
        </authorList>
    </citation>
    <scope>NUCLEOTIDE SEQUENCE [LARGE SCALE GENOMIC DNA]</scope>
    <source>
        <strain evidence="1 2">2GA</strain>
    </source>
</reference>
<organism evidence="1 2">
    <name type="scientific">Pyrobaculum arsenaticum</name>
    <dbReference type="NCBI Taxonomy" id="121277"/>
    <lineage>
        <taxon>Archaea</taxon>
        <taxon>Thermoproteota</taxon>
        <taxon>Thermoprotei</taxon>
        <taxon>Thermoproteales</taxon>
        <taxon>Thermoproteaceae</taxon>
        <taxon>Pyrobaculum</taxon>
    </lineage>
</organism>
<protein>
    <submittedName>
        <fullName evidence="1">Uncharacterized protein</fullName>
    </submittedName>
</protein>
<evidence type="ECO:0000313" key="2">
    <source>
        <dbReference type="Proteomes" id="UP000554766"/>
    </source>
</evidence>
<dbReference type="EMBL" id="JAAVJF010000001">
    <property type="protein sequence ID" value="NYR14617.1"/>
    <property type="molecule type" value="Genomic_DNA"/>
</dbReference>
<dbReference type="RefSeq" id="WP_128622194.1">
    <property type="nucleotide sequence ID" value="NZ_JAAVJF010000001.1"/>
</dbReference>